<dbReference type="PANTHER" id="PTHR12131:SF1">
    <property type="entry name" value="ATP-DEPENDENT RNA HELICASE SUPV3L1, MITOCHONDRIAL-RELATED"/>
    <property type="match status" value="1"/>
</dbReference>
<evidence type="ECO:0000256" key="4">
    <source>
        <dbReference type="ARBA" id="ARBA00022840"/>
    </source>
</evidence>
<accession>A0A1W1ELD1</accession>
<dbReference type="Pfam" id="PF22527">
    <property type="entry name" value="DEXQc_Suv3"/>
    <property type="match status" value="1"/>
</dbReference>
<evidence type="ECO:0000259" key="6">
    <source>
        <dbReference type="PROSITE" id="PS51194"/>
    </source>
</evidence>
<dbReference type="SMART" id="SM00490">
    <property type="entry name" value="HELICc"/>
    <property type="match status" value="1"/>
</dbReference>
<dbReference type="InterPro" id="IPR050699">
    <property type="entry name" value="RNA-DNA_Helicase"/>
</dbReference>
<dbReference type="PROSITE" id="PS51194">
    <property type="entry name" value="HELICASE_CTER"/>
    <property type="match status" value="1"/>
</dbReference>
<feature type="domain" description="Helicase ATP-binding" evidence="5">
    <location>
        <begin position="429"/>
        <end position="563"/>
    </location>
</feature>
<dbReference type="Gene3D" id="3.40.50.300">
    <property type="entry name" value="P-loop containing nucleotide triphosphate hydrolases"/>
    <property type="match status" value="2"/>
</dbReference>
<evidence type="ECO:0000256" key="2">
    <source>
        <dbReference type="ARBA" id="ARBA00022801"/>
    </source>
</evidence>
<dbReference type="InterPro" id="IPR014001">
    <property type="entry name" value="Helicase_ATP-bd"/>
</dbReference>
<dbReference type="Gene3D" id="1.20.58.1080">
    <property type="match status" value="1"/>
</dbReference>
<dbReference type="Gene3D" id="1.20.272.40">
    <property type="match status" value="1"/>
</dbReference>
<dbReference type="Pfam" id="PF12513">
    <property type="entry name" value="SUV3_C"/>
    <property type="match status" value="1"/>
</dbReference>
<dbReference type="SUPFAM" id="SSF52540">
    <property type="entry name" value="P-loop containing nucleoside triphosphate hydrolases"/>
    <property type="match status" value="1"/>
</dbReference>
<protein>
    <submittedName>
        <fullName evidence="7">Helicase-like</fullName>
    </submittedName>
</protein>
<evidence type="ECO:0000256" key="1">
    <source>
        <dbReference type="ARBA" id="ARBA00022741"/>
    </source>
</evidence>
<dbReference type="EMBL" id="FRYL01000045">
    <property type="protein sequence ID" value="SHO81675.1"/>
    <property type="molecule type" value="Genomic_DNA"/>
</dbReference>
<dbReference type="PROSITE" id="PS51192">
    <property type="entry name" value="HELICASE_ATP_BIND_1"/>
    <property type="match status" value="1"/>
</dbReference>
<dbReference type="AlphaFoldDB" id="A0A1W1ELD1"/>
<dbReference type="InterPro" id="IPR022192">
    <property type="entry name" value="SUV3_C"/>
</dbReference>
<evidence type="ECO:0000259" key="5">
    <source>
        <dbReference type="PROSITE" id="PS51192"/>
    </source>
</evidence>
<feature type="domain" description="Helicase C-terminal" evidence="6">
    <location>
        <begin position="590"/>
        <end position="734"/>
    </location>
</feature>
<gene>
    <name evidence="7" type="ORF">MNB_SV-15-1221</name>
</gene>
<dbReference type="InterPro" id="IPR001650">
    <property type="entry name" value="Helicase_C-like"/>
</dbReference>
<dbReference type="GO" id="GO:0016787">
    <property type="term" value="F:hydrolase activity"/>
    <property type="evidence" value="ECO:0007669"/>
    <property type="project" value="UniProtKB-KW"/>
</dbReference>
<dbReference type="SMART" id="SM00487">
    <property type="entry name" value="DEXDc"/>
    <property type="match status" value="1"/>
</dbReference>
<evidence type="ECO:0000313" key="7">
    <source>
        <dbReference type="EMBL" id="SHO81675.1"/>
    </source>
</evidence>
<organism evidence="7">
    <name type="scientific">hydrothermal vent metagenome</name>
    <dbReference type="NCBI Taxonomy" id="652676"/>
    <lineage>
        <taxon>unclassified sequences</taxon>
        <taxon>metagenomes</taxon>
        <taxon>ecological metagenomes</taxon>
    </lineage>
</organism>
<keyword evidence="2" id="KW-0378">Hydrolase</keyword>
<evidence type="ECO:0000256" key="3">
    <source>
        <dbReference type="ARBA" id="ARBA00022806"/>
    </source>
</evidence>
<dbReference type="GO" id="GO:0005524">
    <property type="term" value="F:ATP binding"/>
    <property type="evidence" value="ECO:0007669"/>
    <property type="project" value="UniProtKB-KW"/>
</dbReference>
<dbReference type="PANTHER" id="PTHR12131">
    <property type="entry name" value="ATP-DEPENDENT RNA AND DNA HELICASE"/>
    <property type="match status" value="1"/>
</dbReference>
<keyword evidence="3 7" id="KW-0347">Helicase</keyword>
<dbReference type="InterPro" id="IPR055206">
    <property type="entry name" value="DEXQc_SUV3"/>
</dbReference>
<dbReference type="InterPro" id="IPR027417">
    <property type="entry name" value="P-loop_NTPase"/>
</dbReference>
<sequence>MFKKDNKIMAKKKKAFIKLNTTVKGLLDGLPFDEGIVNIDTPILKGLVKRLDIKSGYHRADLIRSLRRVWSEADYRDRNTIVKFLSSQSNLKSSKKYLNDTKSKIEFILKDIDLTKQEEFKIMESFATEVVSRVTKEKILGRLSDIRLDERLNIIEKKMNIIINSNNIEFYSSYKFEIFQDSFDKELLTTSKNIDILKLLVDDDDTLIENLKNIQLASIQSKKQEIEEFVESLDNHKYLTSTEIIYHIKKAPVDIDLYHIPLDIDIFSNLVSTKDYKIENSYQSNQLTIIKKDRVEIFGIDIDFNVDISYTKNFLSGVLWRGLHIPFDEDFSSVVGEKISEFKLSIDTLYQTMQDEADGLEIADFAIENFILETIIPIIESTKKLQLKEKHKRGVLYNFNEYIKPLKAQKLREELLAKSIRDFKSLFPMARDMQREIIFHVGPTNSGKTYQAMKILKSASTGYYLAPLRLLALEGYEELKRDGVGVSLITGEEEIIDEDSTHICSTIEMLNNSVDVDVCLIDEIQMINDRDRGWAWTNALIGAPASKVIVTGSIDALDAVKEICEYLGEKLTIIEFERKNELRTLTHPTSLDNIEKATAIVAFSRRDVLSLKQQLSQKYSVSVIYGNLSPEVRREEARRFREGESQVLVSTDAIAMGLNLPIKTLIFAKDNKFDGLRRRELTVSEVLQISGRAGRYGLEDVGFVGALNSSALTHISKSMDKPLPKILPPFSIMASLEHVLLIGEILDTQNISRILEFFADNMEFDGPFVAGNIDSMQEVAQIVDDYELDLISKYHLSCAPASISSPYIENKFNHYIKMLSQGEKVRYIPPRDMPKFAITNEMMLDAEDRVREISLYLWLSFKFPEQFKDTEKAINSRVILNNFIEASLKKGELSKRCTKCGTSLDFSYKFSICDNCFNKRRRGYRRGGRR</sequence>
<keyword evidence="4" id="KW-0067">ATP-binding</keyword>
<dbReference type="Pfam" id="PF00271">
    <property type="entry name" value="Helicase_C"/>
    <property type="match status" value="1"/>
</dbReference>
<keyword evidence="1" id="KW-0547">Nucleotide-binding</keyword>
<dbReference type="GO" id="GO:0004386">
    <property type="term" value="F:helicase activity"/>
    <property type="evidence" value="ECO:0007669"/>
    <property type="project" value="UniProtKB-KW"/>
</dbReference>
<proteinExistence type="predicted"/>
<reference evidence="7" key="1">
    <citation type="submission" date="2016-10" db="EMBL/GenBank/DDBJ databases">
        <authorList>
            <person name="de Groot N.N."/>
        </authorList>
    </citation>
    <scope>NUCLEOTIDE SEQUENCE</scope>
</reference>
<name>A0A1W1ELD1_9ZZZZ</name>